<keyword evidence="2" id="KW-1185">Reference proteome</keyword>
<dbReference type="EMBL" id="JBJUIK010000010">
    <property type="protein sequence ID" value="KAL3516661.1"/>
    <property type="molecule type" value="Genomic_DNA"/>
</dbReference>
<organism evidence="1 2">
    <name type="scientific">Cinchona calisaya</name>
    <dbReference type="NCBI Taxonomy" id="153742"/>
    <lineage>
        <taxon>Eukaryota</taxon>
        <taxon>Viridiplantae</taxon>
        <taxon>Streptophyta</taxon>
        <taxon>Embryophyta</taxon>
        <taxon>Tracheophyta</taxon>
        <taxon>Spermatophyta</taxon>
        <taxon>Magnoliopsida</taxon>
        <taxon>eudicotyledons</taxon>
        <taxon>Gunneridae</taxon>
        <taxon>Pentapetalae</taxon>
        <taxon>asterids</taxon>
        <taxon>lamiids</taxon>
        <taxon>Gentianales</taxon>
        <taxon>Rubiaceae</taxon>
        <taxon>Cinchonoideae</taxon>
        <taxon>Cinchoneae</taxon>
        <taxon>Cinchona</taxon>
    </lineage>
</organism>
<protein>
    <submittedName>
        <fullName evidence="1">Uncharacterized protein</fullName>
    </submittedName>
</protein>
<evidence type="ECO:0000313" key="2">
    <source>
        <dbReference type="Proteomes" id="UP001630127"/>
    </source>
</evidence>
<dbReference type="Proteomes" id="UP001630127">
    <property type="component" value="Unassembled WGS sequence"/>
</dbReference>
<reference evidence="1 2" key="1">
    <citation type="submission" date="2024-11" db="EMBL/GenBank/DDBJ databases">
        <title>A near-complete genome assembly of Cinchona calisaya.</title>
        <authorList>
            <person name="Lian D.C."/>
            <person name="Zhao X.W."/>
            <person name="Wei L."/>
        </authorList>
    </citation>
    <scope>NUCLEOTIDE SEQUENCE [LARGE SCALE GENOMIC DNA]</scope>
    <source>
        <tissue evidence="1">Nenye</tissue>
    </source>
</reference>
<evidence type="ECO:0000313" key="1">
    <source>
        <dbReference type="EMBL" id="KAL3516661.1"/>
    </source>
</evidence>
<accession>A0ABD2ZB10</accession>
<comment type="caution">
    <text evidence="1">The sequence shown here is derived from an EMBL/GenBank/DDBJ whole genome shotgun (WGS) entry which is preliminary data.</text>
</comment>
<dbReference type="AlphaFoldDB" id="A0ABD2ZB10"/>
<gene>
    <name evidence="1" type="ORF">ACH5RR_023563</name>
</gene>
<name>A0ABD2ZB10_9GENT</name>
<sequence>MSGESNTMTTYPRGEMKILHATPTLNNRKESCMDSFPARLHLKEDNLTGNRSVHELAPLLFAMLLLLLHPYSTRDKETKAVGVSAGKKTTESRRDIKGDSLVVLYAQGDAWFRCGTQVLLHLGAKLRNSSALVWSYFQAELPSCEDIVIPRPWLSGTDCNSIGKRRTPCEDKRPRTQVIIPSTAVGAGQPWSWYNNTLSSGSHKGRHKKGAFFVTSPLWDPLLKVLLYQDHGCPAPIGERRTPCEDKRLRTQVRIPSTAVGVGQPWSWYSNTLSRADLPCCSQAEYSSLLSVIAAATCCVSRQLLGQAELRSTVGDGLRTATKPYTYV</sequence>
<proteinExistence type="predicted"/>